<evidence type="ECO:0000313" key="3">
    <source>
        <dbReference type="Proteomes" id="UP000272729"/>
    </source>
</evidence>
<dbReference type="AlphaFoldDB" id="A0A495X1C4"/>
<organism evidence="2 3">
    <name type="scientific">Saccharothrix variisporea</name>
    <dbReference type="NCBI Taxonomy" id="543527"/>
    <lineage>
        <taxon>Bacteria</taxon>
        <taxon>Bacillati</taxon>
        <taxon>Actinomycetota</taxon>
        <taxon>Actinomycetes</taxon>
        <taxon>Pseudonocardiales</taxon>
        <taxon>Pseudonocardiaceae</taxon>
        <taxon>Saccharothrix</taxon>
    </lineage>
</organism>
<accession>A0A495X1C4</accession>
<name>A0A495X1C4_9PSEU</name>
<dbReference type="RefSeq" id="WP_170199131.1">
    <property type="nucleotide sequence ID" value="NZ_JBIUBA010000023.1"/>
</dbReference>
<evidence type="ECO:0000313" key="2">
    <source>
        <dbReference type="EMBL" id="RKT67720.1"/>
    </source>
</evidence>
<proteinExistence type="predicted"/>
<comment type="caution">
    <text evidence="2">The sequence shown here is derived from an EMBL/GenBank/DDBJ whole genome shotgun (WGS) entry which is preliminary data.</text>
</comment>
<protein>
    <submittedName>
        <fullName evidence="2">Uncharacterized protein</fullName>
    </submittedName>
</protein>
<keyword evidence="3" id="KW-1185">Reference proteome</keyword>
<evidence type="ECO:0000256" key="1">
    <source>
        <dbReference type="SAM" id="MobiDB-lite"/>
    </source>
</evidence>
<reference evidence="2 3" key="1">
    <citation type="submission" date="2018-10" db="EMBL/GenBank/DDBJ databases">
        <title>Sequencing the genomes of 1000 actinobacteria strains.</title>
        <authorList>
            <person name="Klenk H.-P."/>
        </authorList>
    </citation>
    <scope>NUCLEOTIDE SEQUENCE [LARGE SCALE GENOMIC DNA]</scope>
    <source>
        <strain evidence="2 3">DSM 43911</strain>
    </source>
</reference>
<dbReference type="Proteomes" id="UP000272729">
    <property type="component" value="Unassembled WGS sequence"/>
</dbReference>
<dbReference type="EMBL" id="RBXR01000001">
    <property type="protein sequence ID" value="RKT67720.1"/>
    <property type="molecule type" value="Genomic_DNA"/>
</dbReference>
<feature type="compositionally biased region" description="Low complexity" evidence="1">
    <location>
        <begin position="16"/>
        <end position="41"/>
    </location>
</feature>
<feature type="region of interest" description="Disordered" evidence="1">
    <location>
        <begin position="16"/>
        <end position="55"/>
    </location>
</feature>
<gene>
    <name evidence="2" type="ORF">DFJ66_0896</name>
</gene>
<sequence>MCLYRVPGAAEAIATGAAQPAPAAAGSTPAAAEPVPAVAEPEVTDQLPVLEEISR</sequence>